<protein>
    <submittedName>
        <fullName evidence="3">Uncharacterized protein</fullName>
    </submittedName>
</protein>
<feature type="region of interest" description="Disordered" evidence="1">
    <location>
        <begin position="1"/>
        <end position="27"/>
    </location>
</feature>
<evidence type="ECO:0000313" key="3">
    <source>
        <dbReference type="EMBL" id="OHB12285.1"/>
    </source>
</evidence>
<accession>A0A1G2USA2</accession>
<dbReference type="EMBL" id="MHWS01000012">
    <property type="protein sequence ID" value="OHB12285.1"/>
    <property type="molecule type" value="Genomic_DNA"/>
</dbReference>
<keyword evidence="2" id="KW-0472">Membrane</keyword>
<proteinExistence type="predicted"/>
<comment type="caution">
    <text evidence="3">The sequence shown here is derived from an EMBL/GenBank/DDBJ whole genome shotgun (WGS) entry which is preliminary data.</text>
</comment>
<feature type="transmembrane region" description="Helical" evidence="2">
    <location>
        <begin position="39"/>
        <end position="60"/>
    </location>
</feature>
<name>A0A1G2USA2_9BACT</name>
<dbReference type="Proteomes" id="UP000177276">
    <property type="component" value="Unassembled WGS sequence"/>
</dbReference>
<reference evidence="3 4" key="1">
    <citation type="journal article" date="2016" name="Nat. Commun.">
        <title>Thousands of microbial genomes shed light on interconnected biogeochemical processes in an aquifer system.</title>
        <authorList>
            <person name="Anantharaman K."/>
            <person name="Brown C.T."/>
            <person name="Hug L.A."/>
            <person name="Sharon I."/>
            <person name="Castelle C.J."/>
            <person name="Probst A.J."/>
            <person name="Thomas B.C."/>
            <person name="Singh A."/>
            <person name="Wilkins M.J."/>
            <person name="Karaoz U."/>
            <person name="Brodie E.L."/>
            <person name="Williams K.H."/>
            <person name="Hubbard S.S."/>
            <person name="Banfield J.F."/>
        </authorList>
    </citation>
    <scope>NUCLEOTIDE SEQUENCE [LARGE SCALE GENOMIC DNA]</scope>
</reference>
<dbReference type="AlphaFoldDB" id="A0A1G2USA2"/>
<gene>
    <name evidence="3" type="ORF">A3G46_00325</name>
</gene>
<evidence type="ECO:0000313" key="4">
    <source>
        <dbReference type="Proteomes" id="UP000177276"/>
    </source>
</evidence>
<sequence length="153" mass="16948">MNEIRFNKPTMPPASAEVSTSGGKKDKPKIWQKMKKQNIFLAIMLLMIIILVGVSVNFYFKAENIQIGSQTATANEAQKIIEEVSKLIVLPNDEIPTMATIQDPTKLRSQPFFANAKEGDKVLIYTKAGKAILYDPVKKIIVEVAPLNNGTTN</sequence>
<evidence type="ECO:0000256" key="2">
    <source>
        <dbReference type="SAM" id="Phobius"/>
    </source>
</evidence>
<keyword evidence="2" id="KW-1133">Transmembrane helix</keyword>
<organism evidence="3 4">
    <name type="scientific">Candidatus Zambryskibacteria bacterium RIFCSPLOWO2_12_FULL_39_16</name>
    <dbReference type="NCBI Taxonomy" id="1802775"/>
    <lineage>
        <taxon>Bacteria</taxon>
        <taxon>Candidatus Zambryskiibacteriota</taxon>
    </lineage>
</organism>
<keyword evidence="2" id="KW-0812">Transmembrane</keyword>
<evidence type="ECO:0000256" key="1">
    <source>
        <dbReference type="SAM" id="MobiDB-lite"/>
    </source>
</evidence>